<reference evidence="2" key="1">
    <citation type="journal article" date="2019" name="Int. J. Syst. Evol. Microbiol.">
        <title>The Global Catalogue of Microorganisms (GCM) 10K type strain sequencing project: providing services to taxonomists for standard genome sequencing and annotation.</title>
        <authorList>
            <consortium name="The Broad Institute Genomics Platform"/>
            <consortium name="The Broad Institute Genome Sequencing Center for Infectious Disease"/>
            <person name="Wu L."/>
            <person name="Ma J."/>
        </authorList>
    </citation>
    <scope>NUCLEOTIDE SEQUENCE [LARGE SCALE GENOMIC DNA]</scope>
    <source>
        <strain evidence="2">CGMCC 4.7645</strain>
    </source>
</reference>
<keyword evidence="2" id="KW-1185">Reference proteome</keyword>
<organism evidence="1 2">
    <name type="scientific">Amycolatopsis pigmentata</name>
    <dbReference type="NCBI Taxonomy" id="450801"/>
    <lineage>
        <taxon>Bacteria</taxon>
        <taxon>Bacillati</taxon>
        <taxon>Actinomycetota</taxon>
        <taxon>Actinomycetes</taxon>
        <taxon>Pseudonocardiales</taxon>
        <taxon>Pseudonocardiaceae</taxon>
        <taxon>Amycolatopsis</taxon>
    </lineage>
</organism>
<proteinExistence type="predicted"/>
<name>A0ABW5G3U7_9PSEU</name>
<evidence type="ECO:0000313" key="2">
    <source>
        <dbReference type="Proteomes" id="UP001597417"/>
    </source>
</evidence>
<protein>
    <submittedName>
        <fullName evidence="1">Uncharacterized protein</fullName>
    </submittedName>
</protein>
<evidence type="ECO:0000313" key="1">
    <source>
        <dbReference type="EMBL" id="MFD2421625.1"/>
    </source>
</evidence>
<dbReference type="Proteomes" id="UP001597417">
    <property type="component" value="Unassembled WGS sequence"/>
</dbReference>
<dbReference type="EMBL" id="JBHUKR010000022">
    <property type="protein sequence ID" value="MFD2421625.1"/>
    <property type="molecule type" value="Genomic_DNA"/>
</dbReference>
<sequence>MTDREKLKAAIDTIAGRIARNAIFDAIEQSRITREDFEEEITEADFDAVSYRARQIADSLDHSNEAYYAACEVLETRAKGGHA</sequence>
<accession>A0ABW5G3U7</accession>
<comment type="caution">
    <text evidence="1">The sequence shown here is derived from an EMBL/GenBank/DDBJ whole genome shotgun (WGS) entry which is preliminary data.</text>
</comment>
<dbReference type="RefSeq" id="WP_378270314.1">
    <property type="nucleotide sequence ID" value="NZ_JBHUKR010000022.1"/>
</dbReference>
<gene>
    <name evidence="1" type="ORF">ACFSXZ_35370</name>
</gene>